<keyword evidence="3" id="KW-1185">Reference proteome</keyword>
<proteinExistence type="predicted"/>
<dbReference type="Proteomes" id="UP001597497">
    <property type="component" value="Unassembled WGS sequence"/>
</dbReference>
<organism evidence="2 3">
    <name type="scientific">Marinicrinis sediminis</name>
    <dbReference type="NCBI Taxonomy" id="1652465"/>
    <lineage>
        <taxon>Bacteria</taxon>
        <taxon>Bacillati</taxon>
        <taxon>Bacillota</taxon>
        <taxon>Bacilli</taxon>
        <taxon>Bacillales</taxon>
        <taxon>Paenibacillaceae</taxon>
    </lineage>
</organism>
<keyword evidence="1" id="KW-0732">Signal</keyword>
<feature type="signal peptide" evidence="1">
    <location>
        <begin position="1"/>
        <end position="23"/>
    </location>
</feature>
<evidence type="ECO:0000313" key="2">
    <source>
        <dbReference type="EMBL" id="MFD2671284.1"/>
    </source>
</evidence>
<name>A0ABW5R937_9BACL</name>
<gene>
    <name evidence="2" type="ORF">ACFSUC_06660</name>
</gene>
<dbReference type="EMBL" id="JBHUMM010000010">
    <property type="protein sequence ID" value="MFD2671284.1"/>
    <property type="molecule type" value="Genomic_DNA"/>
</dbReference>
<sequence length="454" mass="49925">MKKITSLLLICILLLSVQSASLAKQDNNEVDKFNVHLNLDESDQALDLYENVDSIKKGNKNYADYSNKTTKKYKLNYNIEIGKDGISNGSGVIITENYTIPFNNEGEMTEYTLENGEKVYLGSLIGSAKPKKYEDTFIGMRLFIDPNSDSHTAMITIGDIDLEKGTAFLAFGNQTDNYKKTVDAFRLEDSNILENNTKTNSSGSSIIAAASSDYKFDSETYSTAYQDSHGDYQLAGNWVIGMHTHMRGPDMQGNGGGSGIVRVFSNTTAVEQYVKSKESSWSSEPVANVKWIDIQFGLEPNEPNGGINITNTGPTDDVNVIVSKFNFASKIPGLSTAVNLLAQGYVAIENANPSVKSSVITKDYATNRVEVKQKSFKNIDSTAPDYSTSASAKPPVGLYKGGVTASFDFSEYLSGYGWMFAKSAVYYYVESSGFYYNGLYATLLIKDTMYVNFK</sequence>
<evidence type="ECO:0000256" key="1">
    <source>
        <dbReference type="SAM" id="SignalP"/>
    </source>
</evidence>
<comment type="caution">
    <text evidence="2">The sequence shown here is derived from an EMBL/GenBank/DDBJ whole genome shotgun (WGS) entry which is preliminary data.</text>
</comment>
<evidence type="ECO:0000313" key="3">
    <source>
        <dbReference type="Proteomes" id="UP001597497"/>
    </source>
</evidence>
<dbReference type="RefSeq" id="WP_379928736.1">
    <property type="nucleotide sequence ID" value="NZ_JBHUMM010000010.1"/>
</dbReference>
<protein>
    <submittedName>
        <fullName evidence="2">Uncharacterized protein</fullName>
    </submittedName>
</protein>
<reference evidence="3" key="1">
    <citation type="journal article" date="2019" name="Int. J. Syst. Evol. Microbiol.">
        <title>The Global Catalogue of Microorganisms (GCM) 10K type strain sequencing project: providing services to taxonomists for standard genome sequencing and annotation.</title>
        <authorList>
            <consortium name="The Broad Institute Genomics Platform"/>
            <consortium name="The Broad Institute Genome Sequencing Center for Infectious Disease"/>
            <person name="Wu L."/>
            <person name="Ma J."/>
        </authorList>
    </citation>
    <scope>NUCLEOTIDE SEQUENCE [LARGE SCALE GENOMIC DNA]</scope>
    <source>
        <strain evidence="3">KCTC 33676</strain>
    </source>
</reference>
<feature type="chain" id="PRO_5045969470" evidence="1">
    <location>
        <begin position="24"/>
        <end position="454"/>
    </location>
</feature>
<accession>A0ABW5R937</accession>